<keyword evidence="1" id="KW-0472">Membrane</keyword>
<evidence type="ECO:0000313" key="2">
    <source>
        <dbReference type="EMBL" id="KOF70839.1"/>
    </source>
</evidence>
<organism evidence="2">
    <name type="scientific">Octopus bimaculoides</name>
    <name type="common">California two-spotted octopus</name>
    <dbReference type="NCBI Taxonomy" id="37653"/>
    <lineage>
        <taxon>Eukaryota</taxon>
        <taxon>Metazoa</taxon>
        <taxon>Spiralia</taxon>
        <taxon>Lophotrochozoa</taxon>
        <taxon>Mollusca</taxon>
        <taxon>Cephalopoda</taxon>
        <taxon>Coleoidea</taxon>
        <taxon>Octopodiformes</taxon>
        <taxon>Octopoda</taxon>
        <taxon>Incirrata</taxon>
        <taxon>Octopodidae</taxon>
        <taxon>Octopus</taxon>
    </lineage>
</organism>
<accession>A0A0L8G1Y1</accession>
<evidence type="ECO:0000256" key="1">
    <source>
        <dbReference type="SAM" id="Phobius"/>
    </source>
</evidence>
<sequence length="91" mass="10749">MHSLVTINSVMIYLHTFFIPPFVQCFIFRGSQMTKKNTPGQSTYKILPHTLVYWKILLKGIVFIQHRPTLLFPFLFSANEEFFTFNSSPRF</sequence>
<feature type="transmembrane region" description="Helical" evidence="1">
    <location>
        <begin position="6"/>
        <end position="28"/>
    </location>
</feature>
<reference evidence="2" key="1">
    <citation type="submission" date="2015-07" db="EMBL/GenBank/DDBJ databases">
        <title>MeaNS - Measles Nucleotide Surveillance Program.</title>
        <authorList>
            <person name="Tran T."/>
            <person name="Druce J."/>
        </authorList>
    </citation>
    <scope>NUCLEOTIDE SEQUENCE</scope>
    <source>
        <strain evidence="2">UCB-OBI-ISO-001</strain>
        <tissue evidence="2">Gonad</tissue>
    </source>
</reference>
<dbReference type="EMBL" id="KQ424538">
    <property type="protein sequence ID" value="KOF70839.1"/>
    <property type="molecule type" value="Genomic_DNA"/>
</dbReference>
<keyword evidence="1" id="KW-1133">Transmembrane helix</keyword>
<name>A0A0L8G1Y1_OCTBM</name>
<dbReference type="AlphaFoldDB" id="A0A0L8G1Y1"/>
<protein>
    <submittedName>
        <fullName evidence="2">Uncharacterized protein</fullName>
    </submittedName>
</protein>
<keyword evidence="1" id="KW-0812">Transmembrane</keyword>
<gene>
    <name evidence="2" type="ORF">OCBIM_22002091mg</name>
</gene>
<proteinExistence type="predicted"/>